<dbReference type="Proteomes" id="UP000277580">
    <property type="component" value="Unassembled WGS sequence"/>
</dbReference>
<evidence type="ECO:0000256" key="1">
    <source>
        <dbReference type="SAM" id="MobiDB-lite"/>
    </source>
</evidence>
<sequence>MCLKFRKHIPQHPTRNAVTVASAVISTASLALNRTPDRPGPPTSQPPHDRKKDNPRAVAPPHHHHPHRTHPPEKSANPPSCKKGKHRQGTLHPVSSTKDRRCR</sequence>
<dbReference type="InParanoid" id="A0A3N4KL16"/>
<accession>A0A3N4KL16</accession>
<name>A0A3N4KL16_9PEZI</name>
<feature type="region of interest" description="Disordered" evidence="1">
    <location>
        <begin position="29"/>
        <end position="103"/>
    </location>
</feature>
<reference evidence="2 3" key="1">
    <citation type="journal article" date="2018" name="Nat. Ecol. Evol.">
        <title>Pezizomycetes genomes reveal the molecular basis of ectomycorrhizal truffle lifestyle.</title>
        <authorList>
            <person name="Murat C."/>
            <person name="Payen T."/>
            <person name="Noel B."/>
            <person name="Kuo A."/>
            <person name="Morin E."/>
            <person name="Chen J."/>
            <person name="Kohler A."/>
            <person name="Krizsan K."/>
            <person name="Balestrini R."/>
            <person name="Da Silva C."/>
            <person name="Montanini B."/>
            <person name="Hainaut M."/>
            <person name="Levati E."/>
            <person name="Barry K.W."/>
            <person name="Belfiori B."/>
            <person name="Cichocki N."/>
            <person name="Clum A."/>
            <person name="Dockter R.B."/>
            <person name="Fauchery L."/>
            <person name="Guy J."/>
            <person name="Iotti M."/>
            <person name="Le Tacon F."/>
            <person name="Lindquist E.A."/>
            <person name="Lipzen A."/>
            <person name="Malagnac F."/>
            <person name="Mello A."/>
            <person name="Molinier V."/>
            <person name="Miyauchi S."/>
            <person name="Poulain J."/>
            <person name="Riccioni C."/>
            <person name="Rubini A."/>
            <person name="Sitrit Y."/>
            <person name="Splivallo R."/>
            <person name="Traeger S."/>
            <person name="Wang M."/>
            <person name="Zifcakova L."/>
            <person name="Wipf D."/>
            <person name="Zambonelli A."/>
            <person name="Paolocci F."/>
            <person name="Nowrousian M."/>
            <person name="Ottonello S."/>
            <person name="Baldrian P."/>
            <person name="Spatafora J.W."/>
            <person name="Henrissat B."/>
            <person name="Nagy L.G."/>
            <person name="Aury J.M."/>
            <person name="Wincker P."/>
            <person name="Grigoriev I.V."/>
            <person name="Bonfante P."/>
            <person name="Martin F.M."/>
        </authorList>
    </citation>
    <scope>NUCLEOTIDE SEQUENCE [LARGE SCALE GENOMIC DNA]</scope>
    <source>
        <strain evidence="2 3">CCBAS932</strain>
    </source>
</reference>
<dbReference type="EMBL" id="ML119137">
    <property type="protein sequence ID" value="RPB11263.1"/>
    <property type="molecule type" value="Genomic_DNA"/>
</dbReference>
<evidence type="ECO:0000313" key="3">
    <source>
        <dbReference type="Proteomes" id="UP000277580"/>
    </source>
</evidence>
<gene>
    <name evidence="2" type="ORF">P167DRAFT_536995</name>
</gene>
<evidence type="ECO:0000313" key="2">
    <source>
        <dbReference type="EMBL" id="RPB11263.1"/>
    </source>
</evidence>
<keyword evidence="3" id="KW-1185">Reference proteome</keyword>
<organism evidence="2 3">
    <name type="scientific">Morchella conica CCBAS932</name>
    <dbReference type="NCBI Taxonomy" id="1392247"/>
    <lineage>
        <taxon>Eukaryota</taxon>
        <taxon>Fungi</taxon>
        <taxon>Dikarya</taxon>
        <taxon>Ascomycota</taxon>
        <taxon>Pezizomycotina</taxon>
        <taxon>Pezizomycetes</taxon>
        <taxon>Pezizales</taxon>
        <taxon>Morchellaceae</taxon>
        <taxon>Morchella</taxon>
    </lineage>
</organism>
<dbReference type="AlphaFoldDB" id="A0A3N4KL16"/>
<protein>
    <submittedName>
        <fullName evidence="2">Uncharacterized protein</fullName>
    </submittedName>
</protein>
<proteinExistence type="predicted"/>